<feature type="region of interest" description="Disordered" evidence="1">
    <location>
        <begin position="84"/>
        <end position="159"/>
    </location>
</feature>
<dbReference type="PROSITE" id="PS50213">
    <property type="entry name" value="FAS1"/>
    <property type="match status" value="1"/>
</dbReference>
<dbReference type="PANTHER" id="PTHR10900">
    <property type="entry name" value="PERIOSTIN-RELATED"/>
    <property type="match status" value="1"/>
</dbReference>
<dbReference type="Proteomes" id="UP001287356">
    <property type="component" value="Unassembled WGS sequence"/>
</dbReference>
<dbReference type="InterPro" id="IPR000782">
    <property type="entry name" value="FAS1_domain"/>
</dbReference>
<dbReference type="PANTHER" id="PTHR10900:SF77">
    <property type="entry name" value="FI19380P1"/>
    <property type="match status" value="1"/>
</dbReference>
<feature type="signal peptide" evidence="3">
    <location>
        <begin position="1"/>
        <end position="21"/>
    </location>
</feature>
<proteinExistence type="predicted"/>
<keyword evidence="2" id="KW-0472">Membrane</keyword>
<dbReference type="AlphaFoldDB" id="A0AAE0NFI0"/>
<feature type="compositionally biased region" description="Polar residues" evidence="1">
    <location>
        <begin position="89"/>
        <end position="115"/>
    </location>
</feature>
<evidence type="ECO:0000313" key="5">
    <source>
        <dbReference type="EMBL" id="KAK3380486.1"/>
    </source>
</evidence>
<feature type="compositionally biased region" description="Polar residues" evidence="1">
    <location>
        <begin position="122"/>
        <end position="140"/>
    </location>
</feature>
<gene>
    <name evidence="5" type="ORF">B0T24DRAFT_196134</name>
</gene>
<evidence type="ECO:0000313" key="6">
    <source>
        <dbReference type="Proteomes" id="UP001287356"/>
    </source>
</evidence>
<sequence length="361" mass="37005">MLSQSWAAALLLLSFTAPAACQTPPSLIDALVANNASQFADFIQADPEVLQLFLSSAGTVYAPVDKPSTQARSLAERALSPAEAAAAKSQGSKVQTKLNEDSQTQPGAVRQTLNKSPLVDGRNQSVVVDTRPANSTTQTKRWVGRSLAPRDGDCDEPNPNSLLRITSGLGKIANVIKADIAFQGGVIHITDKYFTPPQGLSSSARATGQTAFANLAAAGNVTNTLETTHSITVFLPSNNAIAAAANATAGVSSAELVTGHVVAGRVAYLPDLADGDTLTTQTGEKLTVTVRPGGLYYVNGARITQANIVLENGVAHVIDKVITPQTTAPPPPVTGGSGALSQTLGLGVAVGVAVAALLVLV</sequence>
<dbReference type="GO" id="GO:0000329">
    <property type="term" value="C:fungal-type vacuole membrane"/>
    <property type="evidence" value="ECO:0007669"/>
    <property type="project" value="TreeGrafter"/>
</dbReference>
<dbReference type="Gene3D" id="2.30.180.10">
    <property type="entry name" value="FAS1 domain"/>
    <property type="match status" value="1"/>
</dbReference>
<dbReference type="InterPro" id="IPR050904">
    <property type="entry name" value="Adhesion/Biosynth-related"/>
</dbReference>
<feature type="domain" description="FAS1" evidence="4">
    <location>
        <begin position="196"/>
        <end position="322"/>
    </location>
</feature>
<reference evidence="5" key="1">
    <citation type="journal article" date="2023" name="Mol. Phylogenet. Evol.">
        <title>Genome-scale phylogeny and comparative genomics of the fungal order Sordariales.</title>
        <authorList>
            <person name="Hensen N."/>
            <person name="Bonometti L."/>
            <person name="Westerberg I."/>
            <person name="Brannstrom I.O."/>
            <person name="Guillou S."/>
            <person name="Cros-Aarteil S."/>
            <person name="Calhoun S."/>
            <person name="Haridas S."/>
            <person name="Kuo A."/>
            <person name="Mondo S."/>
            <person name="Pangilinan J."/>
            <person name="Riley R."/>
            <person name="LaButti K."/>
            <person name="Andreopoulos B."/>
            <person name="Lipzen A."/>
            <person name="Chen C."/>
            <person name="Yan M."/>
            <person name="Daum C."/>
            <person name="Ng V."/>
            <person name="Clum A."/>
            <person name="Steindorff A."/>
            <person name="Ohm R.A."/>
            <person name="Martin F."/>
            <person name="Silar P."/>
            <person name="Natvig D.O."/>
            <person name="Lalanne C."/>
            <person name="Gautier V."/>
            <person name="Ament-Velasquez S.L."/>
            <person name="Kruys A."/>
            <person name="Hutchinson M.I."/>
            <person name="Powell A.J."/>
            <person name="Barry K."/>
            <person name="Miller A.N."/>
            <person name="Grigoriev I.V."/>
            <person name="Debuchy R."/>
            <person name="Gladieux P."/>
            <person name="Hiltunen Thoren M."/>
            <person name="Johannesson H."/>
        </authorList>
    </citation>
    <scope>NUCLEOTIDE SEQUENCE</scope>
    <source>
        <strain evidence="5">CBS 958.72</strain>
    </source>
</reference>
<organism evidence="5 6">
    <name type="scientific">Lasiosphaeria ovina</name>
    <dbReference type="NCBI Taxonomy" id="92902"/>
    <lineage>
        <taxon>Eukaryota</taxon>
        <taxon>Fungi</taxon>
        <taxon>Dikarya</taxon>
        <taxon>Ascomycota</taxon>
        <taxon>Pezizomycotina</taxon>
        <taxon>Sordariomycetes</taxon>
        <taxon>Sordariomycetidae</taxon>
        <taxon>Sordariales</taxon>
        <taxon>Lasiosphaeriaceae</taxon>
        <taxon>Lasiosphaeria</taxon>
    </lineage>
</organism>
<comment type="caution">
    <text evidence="5">The sequence shown here is derived from an EMBL/GenBank/DDBJ whole genome shotgun (WGS) entry which is preliminary data.</text>
</comment>
<evidence type="ECO:0000256" key="1">
    <source>
        <dbReference type="SAM" id="MobiDB-lite"/>
    </source>
</evidence>
<name>A0AAE0NFI0_9PEZI</name>
<dbReference type="GO" id="GO:0016236">
    <property type="term" value="P:macroautophagy"/>
    <property type="evidence" value="ECO:0007669"/>
    <property type="project" value="TreeGrafter"/>
</dbReference>
<dbReference type="SUPFAM" id="SSF82153">
    <property type="entry name" value="FAS1 domain"/>
    <property type="match status" value="1"/>
</dbReference>
<dbReference type="Pfam" id="PF02469">
    <property type="entry name" value="Fasciclin"/>
    <property type="match status" value="1"/>
</dbReference>
<reference evidence="5" key="2">
    <citation type="submission" date="2023-06" db="EMBL/GenBank/DDBJ databases">
        <authorList>
            <consortium name="Lawrence Berkeley National Laboratory"/>
            <person name="Haridas S."/>
            <person name="Hensen N."/>
            <person name="Bonometti L."/>
            <person name="Westerberg I."/>
            <person name="Brannstrom I.O."/>
            <person name="Guillou S."/>
            <person name="Cros-Aarteil S."/>
            <person name="Calhoun S."/>
            <person name="Kuo A."/>
            <person name="Mondo S."/>
            <person name="Pangilinan J."/>
            <person name="Riley R."/>
            <person name="Labutti K."/>
            <person name="Andreopoulos B."/>
            <person name="Lipzen A."/>
            <person name="Chen C."/>
            <person name="Yanf M."/>
            <person name="Daum C."/>
            <person name="Ng V."/>
            <person name="Clum A."/>
            <person name="Steindorff A."/>
            <person name="Ohm R."/>
            <person name="Martin F."/>
            <person name="Silar P."/>
            <person name="Natvig D."/>
            <person name="Lalanne C."/>
            <person name="Gautier V."/>
            <person name="Ament-Velasquez S.L."/>
            <person name="Kruys A."/>
            <person name="Hutchinson M.I."/>
            <person name="Powell A.J."/>
            <person name="Barry K."/>
            <person name="Miller A.N."/>
            <person name="Grigoriev I.V."/>
            <person name="Debuchy R."/>
            <person name="Gladieux P."/>
            <person name="Thoren M.H."/>
            <person name="Johannesson H."/>
        </authorList>
    </citation>
    <scope>NUCLEOTIDE SEQUENCE</scope>
    <source>
        <strain evidence="5">CBS 958.72</strain>
    </source>
</reference>
<dbReference type="SMART" id="SM00554">
    <property type="entry name" value="FAS1"/>
    <property type="match status" value="1"/>
</dbReference>
<evidence type="ECO:0000256" key="2">
    <source>
        <dbReference type="SAM" id="Phobius"/>
    </source>
</evidence>
<evidence type="ECO:0000259" key="4">
    <source>
        <dbReference type="PROSITE" id="PS50213"/>
    </source>
</evidence>
<dbReference type="EMBL" id="JAULSN010000002">
    <property type="protein sequence ID" value="KAK3380486.1"/>
    <property type="molecule type" value="Genomic_DNA"/>
</dbReference>
<feature type="chain" id="PRO_5042006299" evidence="3">
    <location>
        <begin position="22"/>
        <end position="361"/>
    </location>
</feature>
<dbReference type="InterPro" id="IPR036378">
    <property type="entry name" value="FAS1_dom_sf"/>
</dbReference>
<feature type="transmembrane region" description="Helical" evidence="2">
    <location>
        <begin position="339"/>
        <end position="360"/>
    </location>
</feature>
<evidence type="ECO:0000256" key="3">
    <source>
        <dbReference type="SAM" id="SignalP"/>
    </source>
</evidence>
<keyword evidence="6" id="KW-1185">Reference proteome</keyword>
<keyword evidence="3" id="KW-0732">Signal</keyword>
<accession>A0AAE0NFI0</accession>
<protein>
    <submittedName>
        <fullName evidence="5">Beta-ig-h3 fasciclin</fullName>
    </submittedName>
</protein>
<keyword evidence="2" id="KW-1133">Transmembrane helix</keyword>
<keyword evidence="2" id="KW-0812">Transmembrane</keyword>